<evidence type="ECO:0000256" key="1">
    <source>
        <dbReference type="SAM" id="MobiDB-lite"/>
    </source>
</evidence>
<feature type="compositionally biased region" description="Low complexity" evidence="1">
    <location>
        <begin position="117"/>
        <end position="130"/>
    </location>
</feature>
<sequence length="250" mass="28781">MGKSMSQSHAQIFHRLVKNLYWAEDNEKKVKKKKVLTQETHPKSNIGDMGKAFAFGKNIGKRRQKTFGLSESSTFSTSSTTDHDHINNSNESNNKKNSVVDSRKQMFQRQNSKDDMTLNLSTKSLTSEKSLTIHEKEEEDLEEEEKRDNDDHDEYIEEDIGSTLDESKAQHSSIKNNHTRPKTTNQDLPNREIVGVSDPYVVISHLGKKKKTSVIESTCNPIWKTNVFEYNITGYPNQTRFRLTVKDWNV</sequence>
<dbReference type="PROSITE" id="PS50004">
    <property type="entry name" value="C2"/>
    <property type="match status" value="1"/>
</dbReference>
<evidence type="ECO:0000313" key="3">
    <source>
        <dbReference type="EMBL" id="ETO35777.1"/>
    </source>
</evidence>
<evidence type="ECO:0000313" key="4">
    <source>
        <dbReference type="Proteomes" id="UP000023152"/>
    </source>
</evidence>
<feature type="compositionally biased region" description="Polar residues" evidence="1">
    <location>
        <begin position="170"/>
        <end position="188"/>
    </location>
</feature>
<gene>
    <name evidence="3" type="ORF">RFI_01284</name>
</gene>
<proteinExistence type="predicted"/>
<feature type="compositionally biased region" description="Acidic residues" evidence="1">
    <location>
        <begin position="151"/>
        <end position="160"/>
    </location>
</feature>
<reference evidence="3 4" key="1">
    <citation type="journal article" date="2013" name="Curr. Biol.">
        <title>The Genome of the Foraminiferan Reticulomyxa filosa.</title>
        <authorList>
            <person name="Glockner G."/>
            <person name="Hulsmann N."/>
            <person name="Schleicher M."/>
            <person name="Noegel A.A."/>
            <person name="Eichinger L."/>
            <person name="Gallinger C."/>
            <person name="Pawlowski J."/>
            <person name="Sierra R."/>
            <person name="Euteneuer U."/>
            <person name="Pillet L."/>
            <person name="Moustafa A."/>
            <person name="Platzer M."/>
            <person name="Groth M."/>
            <person name="Szafranski K."/>
            <person name="Schliwa M."/>
        </authorList>
    </citation>
    <scope>NUCLEOTIDE SEQUENCE [LARGE SCALE GENOMIC DNA]</scope>
</reference>
<organism evidence="3 4">
    <name type="scientific">Reticulomyxa filosa</name>
    <dbReference type="NCBI Taxonomy" id="46433"/>
    <lineage>
        <taxon>Eukaryota</taxon>
        <taxon>Sar</taxon>
        <taxon>Rhizaria</taxon>
        <taxon>Retaria</taxon>
        <taxon>Foraminifera</taxon>
        <taxon>Monothalamids</taxon>
        <taxon>Reticulomyxidae</taxon>
        <taxon>Reticulomyxa</taxon>
    </lineage>
</organism>
<dbReference type="Pfam" id="PF00168">
    <property type="entry name" value="C2"/>
    <property type="match status" value="1"/>
</dbReference>
<dbReference type="EMBL" id="ASPP01001299">
    <property type="protein sequence ID" value="ETO35777.1"/>
    <property type="molecule type" value="Genomic_DNA"/>
</dbReference>
<dbReference type="InterPro" id="IPR035892">
    <property type="entry name" value="C2_domain_sf"/>
</dbReference>
<keyword evidence="4" id="KW-1185">Reference proteome</keyword>
<feature type="compositionally biased region" description="Low complexity" evidence="1">
    <location>
        <begin position="87"/>
        <end position="97"/>
    </location>
</feature>
<comment type="caution">
    <text evidence="3">The sequence shown here is derived from an EMBL/GenBank/DDBJ whole genome shotgun (WGS) entry which is preliminary data.</text>
</comment>
<dbReference type="OrthoDB" id="67700at2759"/>
<name>X6PDN5_RETFI</name>
<dbReference type="InterPro" id="IPR000008">
    <property type="entry name" value="C2_dom"/>
</dbReference>
<dbReference type="Proteomes" id="UP000023152">
    <property type="component" value="Unassembled WGS sequence"/>
</dbReference>
<dbReference type="AlphaFoldDB" id="X6PDN5"/>
<feature type="domain" description="C2" evidence="2">
    <location>
        <begin position="156"/>
        <end position="250"/>
    </location>
</feature>
<feature type="compositionally biased region" description="Low complexity" evidence="1">
    <location>
        <begin position="70"/>
        <end position="80"/>
    </location>
</feature>
<protein>
    <submittedName>
        <fullName evidence="3">Timeless family protein</fullName>
    </submittedName>
</protein>
<feature type="region of interest" description="Disordered" evidence="1">
    <location>
        <begin position="64"/>
        <end position="190"/>
    </location>
</feature>
<evidence type="ECO:0000259" key="2">
    <source>
        <dbReference type="PROSITE" id="PS50004"/>
    </source>
</evidence>
<dbReference type="SUPFAM" id="SSF49562">
    <property type="entry name" value="C2 domain (Calcium/lipid-binding domain, CaLB)"/>
    <property type="match status" value="1"/>
</dbReference>
<dbReference type="Gene3D" id="2.60.40.150">
    <property type="entry name" value="C2 domain"/>
    <property type="match status" value="1"/>
</dbReference>
<accession>X6PDN5</accession>
<dbReference type="CDD" id="cd00030">
    <property type="entry name" value="C2"/>
    <property type="match status" value="1"/>
</dbReference>